<feature type="domain" description="TRIP4/RQT4 C2HC5-type zinc finger" evidence="3">
    <location>
        <begin position="31"/>
        <end position="76"/>
    </location>
</feature>
<evidence type="ECO:0000259" key="2">
    <source>
        <dbReference type="Pfam" id="PF04266"/>
    </source>
</evidence>
<dbReference type="STRING" id="70667.A0A183T6E8"/>
<feature type="compositionally biased region" description="Basic and acidic residues" evidence="1">
    <location>
        <begin position="360"/>
        <end position="371"/>
    </location>
</feature>
<feature type="domain" description="Activating signal cointegrator 1 third" evidence="4">
    <location>
        <begin position="201"/>
        <end position="259"/>
    </location>
</feature>
<evidence type="ECO:0000313" key="5">
    <source>
        <dbReference type="EMBL" id="VDL98431.1"/>
    </source>
</evidence>
<evidence type="ECO:0000259" key="4">
    <source>
        <dbReference type="Pfam" id="PF23134"/>
    </source>
</evidence>
<dbReference type="GO" id="GO:0008270">
    <property type="term" value="F:zinc ion binding"/>
    <property type="evidence" value="ECO:0007669"/>
    <property type="project" value="InterPro"/>
</dbReference>
<dbReference type="GO" id="GO:0180022">
    <property type="term" value="C:RQC-trigger complex"/>
    <property type="evidence" value="ECO:0007669"/>
    <property type="project" value="InterPro"/>
</dbReference>
<dbReference type="GO" id="GO:0005634">
    <property type="term" value="C:nucleus"/>
    <property type="evidence" value="ECO:0007669"/>
    <property type="project" value="InterPro"/>
</dbReference>
<feature type="region of interest" description="Disordered" evidence="1">
    <location>
        <begin position="350"/>
        <end position="391"/>
    </location>
</feature>
<dbReference type="Gene3D" id="2.30.130.30">
    <property type="entry name" value="Hypothetical protein"/>
    <property type="match status" value="1"/>
</dbReference>
<dbReference type="PANTHER" id="PTHR12963:SF4">
    <property type="entry name" value="ACTIVATING SIGNAL COINTEGRATOR 1"/>
    <property type="match status" value="1"/>
</dbReference>
<dbReference type="WBParaSite" id="SSLN_0001249701-mRNA-1">
    <property type="protein sequence ID" value="SSLN_0001249701-mRNA-1"/>
    <property type="gene ID" value="SSLN_0001249701"/>
</dbReference>
<dbReference type="OrthoDB" id="338816at2759"/>
<feature type="domain" description="ASCH" evidence="2">
    <location>
        <begin position="403"/>
        <end position="487"/>
    </location>
</feature>
<reference evidence="7" key="1">
    <citation type="submission" date="2016-06" db="UniProtKB">
        <authorList>
            <consortium name="WormBaseParasite"/>
        </authorList>
    </citation>
    <scope>IDENTIFICATION</scope>
</reference>
<gene>
    <name evidence="5" type="ORF">SSLN_LOCUS12046</name>
</gene>
<dbReference type="Proteomes" id="UP000275846">
    <property type="component" value="Unassembled WGS sequence"/>
</dbReference>
<dbReference type="GO" id="GO:0072344">
    <property type="term" value="P:rescue of stalled ribosome"/>
    <property type="evidence" value="ECO:0007669"/>
    <property type="project" value="InterPro"/>
</dbReference>
<evidence type="ECO:0000259" key="3">
    <source>
        <dbReference type="Pfam" id="PF06221"/>
    </source>
</evidence>
<dbReference type="CDD" id="cd06554">
    <property type="entry name" value="ASCH_ASC-1_like"/>
    <property type="match status" value="1"/>
</dbReference>
<dbReference type="InterPro" id="IPR056993">
    <property type="entry name" value="TRIP4_3rd_dom"/>
</dbReference>
<dbReference type="Pfam" id="PF06221">
    <property type="entry name" value="zf-C2HC5"/>
    <property type="match status" value="1"/>
</dbReference>
<dbReference type="FunFam" id="2.30.130.30:FF:000006">
    <property type="entry name" value="Putative_zinc_finger_motif_-_C2HC5-type /ASCH_domain_containing_protein_-_putative"/>
    <property type="match status" value="1"/>
</dbReference>
<dbReference type="InterPro" id="IPR039128">
    <property type="entry name" value="TRIP4-like"/>
</dbReference>
<dbReference type="SUPFAM" id="SSF88697">
    <property type="entry name" value="PUA domain-like"/>
    <property type="match status" value="1"/>
</dbReference>
<proteinExistence type="predicted"/>
<name>A0A183T6E8_SCHSO</name>
<protein>
    <submittedName>
        <fullName evidence="7">Activating signal cointegrator 1</fullName>
    </submittedName>
</protein>
<keyword evidence="6" id="KW-1185">Reference proteome</keyword>
<evidence type="ECO:0000256" key="1">
    <source>
        <dbReference type="SAM" id="MobiDB-lite"/>
    </source>
</evidence>
<dbReference type="EMBL" id="UYSU01036982">
    <property type="protein sequence ID" value="VDL98431.1"/>
    <property type="molecule type" value="Genomic_DNA"/>
</dbReference>
<dbReference type="InterPro" id="IPR009349">
    <property type="entry name" value="TRIP4/RQT4_C2HC5_Znf"/>
</dbReference>
<dbReference type="AlphaFoldDB" id="A0A183T6E8"/>
<evidence type="ECO:0000313" key="7">
    <source>
        <dbReference type="WBParaSite" id="SSLN_0001249701-mRNA-1"/>
    </source>
</evidence>
<dbReference type="Pfam" id="PF04266">
    <property type="entry name" value="ASCH"/>
    <property type="match status" value="1"/>
</dbReference>
<sequence length="539" mass="59723">MPEKAKKKFVPLFHEGGTITDRMVVLLPGRHPCQCLAVRHQLVGNCTSCGRIVCEQEGPGSCFFCGAMVLTPEQHQLLQSGTNAARKLLNRLHSTPWAPGTPTPPCAGKPRVRHRRGGGGVGRDATSCHNGKEPGIKEPQKELEELDDETDYEDEFLLQNLDHGVDAQKRLEDGLVKAVLQRDRLLHFDATTAQRTRVIDDELDYFVGEGSGAAAAWLDPETRARVAKRVEELRAQRHASRLDSSRLCIDFANKLVFEEDTRGEAARKLYSAEMDVLSQKLDGVKTSSATSFSTVPLSDPLLDFPTPQERIITSYPCQPPCHPVIIFCSIEIAELTPPFALTPPHTLSSQFVSDLGPENQRPEAADSESRMAQRRKRGANGQSTPGRVQDSEQNRLIDNGFCLSMHQPWASLLVRGIKRDEGRTWYSAHRGPLWIAAAAKVPEDFEIRAVEEECIGHGAQRSDFPKSYPTGCLLGRVNVDDVLPQSEYRSRFPNGPSTSPFVFVCSDPRELLMKLPMQGAHKIYKLDPLIHTSAKANLA</sequence>
<dbReference type="Pfam" id="PF23134">
    <property type="entry name" value="TRIP4_3rd"/>
    <property type="match status" value="1"/>
</dbReference>
<dbReference type="PANTHER" id="PTHR12963">
    <property type="entry name" value="THYROID RECEPTOR INTERACTING PROTEIN RELATED"/>
    <property type="match status" value="1"/>
</dbReference>
<dbReference type="InterPro" id="IPR015947">
    <property type="entry name" value="PUA-like_sf"/>
</dbReference>
<evidence type="ECO:0000313" key="6">
    <source>
        <dbReference type="Proteomes" id="UP000275846"/>
    </source>
</evidence>
<feature type="region of interest" description="Disordered" evidence="1">
    <location>
        <begin position="93"/>
        <end position="139"/>
    </location>
</feature>
<accession>A0A183T6E8</accession>
<reference evidence="5 6" key="2">
    <citation type="submission" date="2018-11" db="EMBL/GenBank/DDBJ databases">
        <authorList>
            <consortium name="Pathogen Informatics"/>
        </authorList>
    </citation>
    <scope>NUCLEOTIDE SEQUENCE [LARGE SCALE GENOMIC DNA]</scope>
    <source>
        <strain evidence="5 6">NST_G2</strain>
    </source>
</reference>
<feature type="compositionally biased region" description="Basic and acidic residues" evidence="1">
    <location>
        <begin position="130"/>
        <end position="139"/>
    </location>
</feature>
<dbReference type="InterPro" id="IPR007374">
    <property type="entry name" value="ASCH_domain"/>
</dbReference>
<organism evidence="7">
    <name type="scientific">Schistocephalus solidus</name>
    <name type="common">Tapeworm</name>
    <dbReference type="NCBI Taxonomy" id="70667"/>
    <lineage>
        <taxon>Eukaryota</taxon>
        <taxon>Metazoa</taxon>
        <taxon>Spiralia</taxon>
        <taxon>Lophotrochozoa</taxon>
        <taxon>Platyhelminthes</taxon>
        <taxon>Cestoda</taxon>
        <taxon>Eucestoda</taxon>
        <taxon>Diphyllobothriidea</taxon>
        <taxon>Diphyllobothriidae</taxon>
        <taxon>Schistocephalus</taxon>
    </lineage>
</organism>